<evidence type="ECO:0000313" key="2">
    <source>
        <dbReference type="Proteomes" id="UP001549366"/>
    </source>
</evidence>
<accession>A0ABV2SEJ8</accession>
<protein>
    <submittedName>
        <fullName evidence="1">Uncharacterized protein</fullName>
    </submittedName>
</protein>
<name>A0ABV2SEJ8_9GAMM</name>
<comment type="caution">
    <text evidence="1">The sequence shown here is derived from an EMBL/GenBank/DDBJ whole genome shotgun (WGS) entry which is preliminary data.</text>
</comment>
<keyword evidence="2" id="KW-1185">Reference proteome</keyword>
<organism evidence="1 2">
    <name type="scientific">Endozoicomonas lisbonensis</name>
    <dbReference type="NCBI Taxonomy" id="3120522"/>
    <lineage>
        <taxon>Bacteria</taxon>
        <taxon>Pseudomonadati</taxon>
        <taxon>Pseudomonadota</taxon>
        <taxon>Gammaproteobacteria</taxon>
        <taxon>Oceanospirillales</taxon>
        <taxon>Endozoicomonadaceae</taxon>
        <taxon>Endozoicomonas</taxon>
    </lineage>
</organism>
<reference evidence="1 2" key="1">
    <citation type="submission" date="2024-06" db="EMBL/GenBank/DDBJ databases">
        <title>Genomic Encyclopedia of Type Strains, Phase V (KMG-V): Genome sequencing to study the core and pangenomes of soil and plant-associated prokaryotes.</title>
        <authorList>
            <person name="Whitman W."/>
        </authorList>
    </citation>
    <scope>NUCLEOTIDE SEQUENCE [LARGE SCALE GENOMIC DNA]</scope>
    <source>
        <strain evidence="1 2">NE40</strain>
    </source>
</reference>
<evidence type="ECO:0000313" key="1">
    <source>
        <dbReference type="EMBL" id="MET4756171.1"/>
    </source>
</evidence>
<sequence>MLGVCIDLQRKHSVTHSFSCHFFQSNRISSMPSREVFSNSKVAADPIKVPFACAQVTLSKLDFIELKAQTKQWRTQWQRT</sequence>
<dbReference type="Proteomes" id="UP001549366">
    <property type="component" value="Unassembled WGS sequence"/>
</dbReference>
<gene>
    <name evidence="1" type="ORF">V5J35_001363</name>
</gene>
<dbReference type="EMBL" id="JBEWTB010000002">
    <property type="protein sequence ID" value="MET4756171.1"/>
    <property type="molecule type" value="Genomic_DNA"/>
</dbReference>
<proteinExistence type="predicted"/>